<keyword evidence="4 9" id="KW-0067">ATP-binding</keyword>
<organism evidence="9 10">
    <name type="scientific">Mitosporidium daphniae</name>
    <dbReference type="NCBI Taxonomy" id="1485682"/>
    <lineage>
        <taxon>Eukaryota</taxon>
        <taxon>Fungi</taxon>
        <taxon>Fungi incertae sedis</taxon>
        <taxon>Microsporidia</taxon>
        <taxon>Mitosporidium</taxon>
    </lineage>
</organism>
<dbReference type="Proteomes" id="UP000029725">
    <property type="component" value="Unassembled WGS sequence"/>
</dbReference>
<feature type="domain" description="Clp R" evidence="8">
    <location>
        <begin position="3"/>
        <end position="145"/>
    </location>
</feature>
<gene>
    <name evidence="9" type="ORF">DI09_8p330</name>
</gene>
<protein>
    <submittedName>
        <fullName evidence="9">ATP-dependent Clp protease ATP-binding subunit ClpB</fullName>
    </submittedName>
</protein>
<dbReference type="GO" id="GO:0006508">
    <property type="term" value="P:proteolysis"/>
    <property type="evidence" value="ECO:0007669"/>
    <property type="project" value="UniProtKB-KW"/>
</dbReference>
<dbReference type="PRINTS" id="PR00830">
    <property type="entry name" value="ENDOLAPTASE"/>
</dbReference>
<dbReference type="VEuPathDB" id="MicrosporidiaDB:DI09_8p330"/>
<keyword evidence="3" id="KW-0547">Nucleotide-binding</keyword>
<evidence type="ECO:0000256" key="4">
    <source>
        <dbReference type="ARBA" id="ARBA00022840"/>
    </source>
</evidence>
<dbReference type="PROSITE" id="PS00871">
    <property type="entry name" value="CLPAB_2"/>
    <property type="match status" value="1"/>
</dbReference>
<dbReference type="SUPFAM" id="SSF81923">
    <property type="entry name" value="Double Clp-N motif"/>
    <property type="match status" value="1"/>
</dbReference>
<dbReference type="FunFam" id="3.40.50.300:FF:000010">
    <property type="entry name" value="Chaperone clpB 1, putative"/>
    <property type="match status" value="1"/>
</dbReference>
<dbReference type="InterPro" id="IPR003593">
    <property type="entry name" value="AAA+_ATPase"/>
</dbReference>
<evidence type="ECO:0000313" key="10">
    <source>
        <dbReference type="Proteomes" id="UP000029725"/>
    </source>
</evidence>
<keyword evidence="5" id="KW-0143">Chaperone</keyword>
<evidence type="ECO:0000256" key="3">
    <source>
        <dbReference type="ARBA" id="ARBA00022741"/>
    </source>
</evidence>
<evidence type="ECO:0000313" key="9">
    <source>
        <dbReference type="EMBL" id="KGG50094.1"/>
    </source>
</evidence>
<proteinExistence type="inferred from homology"/>
<dbReference type="Gene3D" id="1.10.8.60">
    <property type="match status" value="1"/>
</dbReference>
<comment type="caution">
    <text evidence="9">The sequence shown here is derived from an EMBL/GenBank/DDBJ whole genome shotgun (WGS) entry which is preliminary data.</text>
</comment>
<keyword evidence="7" id="KW-0175">Coiled coil</keyword>
<evidence type="ECO:0000256" key="6">
    <source>
        <dbReference type="PROSITE-ProRule" id="PRU01251"/>
    </source>
</evidence>
<dbReference type="PROSITE" id="PS00870">
    <property type="entry name" value="CLPAB_1"/>
    <property type="match status" value="1"/>
</dbReference>
<keyword evidence="2 6" id="KW-0677">Repeat</keyword>
<evidence type="ECO:0000259" key="8">
    <source>
        <dbReference type="PROSITE" id="PS51903"/>
    </source>
</evidence>
<dbReference type="SUPFAM" id="SSF52540">
    <property type="entry name" value="P-loop containing nucleoside triphosphate hydrolases"/>
    <property type="match status" value="2"/>
</dbReference>
<dbReference type="GO" id="GO:0016887">
    <property type="term" value="F:ATP hydrolysis activity"/>
    <property type="evidence" value="ECO:0007669"/>
    <property type="project" value="InterPro"/>
</dbReference>
<dbReference type="InterPro" id="IPR050130">
    <property type="entry name" value="ClpA_ClpB"/>
</dbReference>
<dbReference type="Pfam" id="PF02861">
    <property type="entry name" value="Clp_N"/>
    <property type="match status" value="1"/>
</dbReference>
<sequence length="916" mass="99763">MKPDSFTIRAAEVVEQAEKHCRSQGHPEITPLHLLSALISERGGIIHQIASKKGVDVKEIEKGVNEALEKLSRQFPGPPNLGYSRSFISMLEKAHDVMSFFGDSHIAIDVLVIALANVRETKAIFSAAGLSPVDIDGAVKEARKGKTVQSITSDASGAGGNVAGNYLAKYGVNLVEQAISGSLDPVIGRDEEIRRVIRVLCRRTKNNPILIGPPGVGKTAIVEGLAQRIARGDVPRTLECQLHTLDMGLLVAGAKYRGEFEERIKDVLAQVKESNGSIILFIDEIHLVLGAGSSGGPEGGSMDAANLFKPMLARGELRCIGATTLDEYRKYVERDAAFERRFQPVYVGEPSLPDTIAMIRGLKERYETHHGVRIRDSAIVLAVQLASRYITNRFLPDKAIDLVDEACADVRVALDSFPEEIDSLQRQKLRLEIEVTALEKEKDLEETSRSRLVAVKKKLADVDSALAPLLHSYESTRERINEMAALQRKLADLQAKLADAVRKKDKSLAADLEFGAIPDVEQRISALRSSEPIDVIEMANTQSEPAPASSPSIAVTEVVGESQILAVVSKWTGIPLNRLSESETEKLLSLKERLSSRVHGQQEAVLAVSDAILRNRSGLSRPSQPIGSFLFLGPTGVGKTELAKAVAAELFFGGGSANASSQPSGSGTTTPVSSSSIVRIDMSEYMEKHSVSRLIGAPPGYVGYGESGQLTEAIRRRPYTVVLFDEVEKAHPEVLDLLLQILDDGRLTDGQGRLVDFTNTLVILTSNVGIPPAAATSSLEFRRALMAYFRPEFINRLDDVILFHKLNKAALFKIIERLGEEEINSRLEEKQVRVVITEQAKEAIIEAAYDDGTFGARPLRRFIEKTIVTPLSRMLISGALPKNSIVQVGVMMVVSSEESSDETVSFSFDVSPAFPS</sequence>
<dbReference type="CDD" id="cd19499">
    <property type="entry name" value="RecA-like_ClpB_Hsp104-like"/>
    <property type="match status" value="1"/>
</dbReference>
<dbReference type="FunFam" id="3.40.50.300:FF:000120">
    <property type="entry name" value="ATP-dependent chaperone ClpB"/>
    <property type="match status" value="1"/>
</dbReference>
<dbReference type="CDD" id="cd00009">
    <property type="entry name" value="AAA"/>
    <property type="match status" value="1"/>
</dbReference>
<comment type="similarity">
    <text evidence="1">Belongs to the ClpA/ClpB family.</text>
</comment>
<dbReference type="InterPro" id="IPR019489">
    <property type="entry name" value="Clp_ATPase_C"/>
</dbReference>
<dbReference type="EMBL" id="JMKJ01000601">
    <property type="protein sequence ID" value="KGG50094.1"/>
    <property type="molecule type" value="Genomic_DNA"/>
</dbReference>
<dbReference type="PANTHER" id="PTHR11638:SF18">
    <property type="entry name" value="HEAT SHOCK PROTEIN 104"/>
    <property type="match status" value="1"/>
</dbReference>
<dbReference type="Pfam" id="PF10431">
    <property type="entry name" value="ClpB_D2-small"/>
    <property type="match status" value="1"/>
</dbReference>
<dbReference type="SMART" id="SM01086">
    <property type="entry name" value="ClpB_D2-small"/>
    <property type="match status" value="1"/>
</dbReference>
<dbReference type="InterPro" id="IPR041546">
    <property type="entry name" value="ClpA/ClpB_AAA_lid"/>
</dbReference>
<dbReference type="AlphaFoldDB" id="A0A098VMQ6"/>
<dbReference type="InterPro" id="IPR018368">
    <property type="entry name" value="ClpA/B_CS1"/>
</dbReference>
<keyword evidence="9" id="KW-0378">Hydrolase</keyword>
<dbReference type="InterPro" id="IPR027417">
    <property type="entry name" value="P-loop_NTPase"/>
</dbReference>
<dbReference type="PROSITE" id="PS51903">
    <property type="entry name" value="CLP_R"/>
    <property type="match status" value="1"/>
</dbReference>
<dbReference type="GO" id="GO:0034605">
    <property type="term" value="P:cellular response to heat"/>
    <property type="evidence" value="ECO:0007669"/>
    <property type="project" value="TreeGrafter"/>
</dbReference>
<reference evidence="9 10" key="1">
    <citation type="submission" date="2014-04" db="EMBL/GenBank/DDBJ databases">
        <title>A new species of microsporidia sheds light on the evolution of extreme parasitism.</title>
        <authorList>
            <person name="Haag K.L."/>
            <person name="James T.Y."/>
            <person name="Larsson R."/>
            <person name="Schaer T.M."/>
            <person name="Refardt D."/>
            <person name="Pombert J.-F."/>
            <person name="Ebert D."/>
        </authorList>
    </citation>
    <scope>NUCLEOTIDE SEQUENCE [LARGE SCALE GENOMIC DNA]</scope>
    <source>
        <strain evidence="9 10">UGP3</strain>
        <tissue evidence="9">Spores</tissue>
    </source>
</reference>
<dbReference type="InterPro" id="IPR003959">
    <property type="entry name" value="ATPase_AAA_core"/>
</dbReference>
<keyword evidence="9" id="KW-0645">Protease</keyword>
<dbReference type="Gene3D" id="1.10.1780.10">
    <property type="entry name" value="Clp, N-terminal domain"/>
    <property type="match status" value="1"/>
</dbReference>
<name>A0A098VMQ6_9MICR</name>
<dbReference type="GeneID" id="25261034"/>
<dbReference type="GO" id="GO:0005737">
    <property type="term" value="C:cytoplasm"/>
    <property type="evidence" value="ECO:0007669"/>
    <property type="project" value="TreeGrafter"/>
</dbReference>
<evidence type="ECO:0000256" key="5">
    <source>
        <dbReference type="ARBA" id="ARBA00023186"/>
    </source>
</evidence>
<dbReference type="InterPro" id="IPR036628">
    <property type="entry name" value="Clp_N_dom_sf"/>
</dbReference>
<dbReference type="RefSeq" id="XP_013236521.1">
    <property type="nucleotide sequence ID" value="XM_013381067.1"/>
</dbReference>
<dbReference type="Gene3D" id="3.40.50.300">
    <property type="entry name" value="P-loop containing nucleotide triphosphate hydrolases"/>
    <property type="match status" value="3"/>
</dbReference>
<evidence type="ECO:0000256" key="2">
    <source>
        <dbReference type="ARBA" id="ARBA00022737"/>
    </source>
</evidence>
<dbReference type="PANTHER" id="PTHR11638">
    <property type="entry name" value="ATP-DEPENDENT CLP PROTEASE"/>
    <property type="match status" value="1"/>
</dbReference>
<evidence type="ECO:0000256" key="1">
    <source>
        <dbReference type="ARBA" id="ARBA00008675"/>
    </source>
</evidence>
<dbReference type="OrthoDB" id="47330at2759"/>
<dbReference type="Pfam" id="PF00004">
    <property type="entry name" value="AAA"/>
    <property type="match status" value="1"/>
</dbReference>
<dbReference type="GO" id="GO:0008233">
    <property type="term" value="F:peptidase activity"/>
    <property type="evidence" value="ECO:0007669"/>
    <property type="project" value="UniProtKB-KW"/>
</dbReference>
<dbReference type="InterPro" id="IPR004176">
    <property type="entry name" value="Clp_R_N"/>
</dbReference>
<keyword evidence="10" id="KW-1185">Reference proteome</keyword>
<dbReference type="GO" id="GO:0005524">
    <property type="term" value="F:ATP binding"/>
    <property type="evidence" value="ECO:0007669"/>
    <property type="project" value="UniProtKB-KW"/>
</dbReference>
<dbReference type="Pfam" id="PF17871">
    <property type="entry name" value="AAA_lid_9"/>
    <property type="match status" value="1"/>
</dbReference>
<dbReference type="SMART" id="SM00382">
    <property type="entry name" value="AAA"/>
    <property type="match status" value="2"/>
</dbReference>
<dbReference type="Pfam" id="PF07724">
    <property type="entry name" value="AAA_2"/>
    <property type="match status" value="1"/>
</dbReference>
<feature type="coiled-coil region" evidence="7">
    <location>
        <begin position="476"/>
        <end position="510"/>
    </location>
</feature>
<accession>A0A098VMQ6</accession>
<dbReference type="InterPro" id="IPR028299">
    <property type="entry name" value="ClpA/B_CS2"/>
</dbReference>
<dbReference type="HOGENOM" id="CLU_005070_4_0_1"/>
<evidence type="ECO:0000256" key="7">
    <source>
        <dbReference type="SAM" id="Coils"/>
    </source>
</evidence>